<keyword evidence="5" id="KW-1185">Reference proteome</keyword>
<evidence type="ECO:0000256" key="1">
    <source>
        <dbReference type="SAM" id="MobiDB-lite"/>
    </source>
</evidence>
<dbReference type="Proteomes" id="UP001501116">
    <property type="component" value="Unassembled WGS sequence"/>
</dbReference>
<feature type="compositionally biased region" description="Basic and acidic residues" evidence="1">
    <location>
        <begin position="510"/>
        <end position="520"/>
    </location>
</feature>
<dbReference type="RefSeq" id="WP_344428937.1">
    <property type="nucleotide sequence ID" value="NZ_BAAANN010000038.1"/>
</dbReference>
<proteinExistence type="predicted"/>
<keyword evidence="2" id="KW-0472">Membrane</keyword>
<comment type="caution">
    <text evidence="4">The sequence shown here is derived from an EMBL/GenBank/DDBJ whole genome shotgun (WGS) entry which is preliminary data.</text>
</comment>
<feature type="compositionally biased region" description="Basic residues" evidence="1">
    <location>
        <begin position="384"/>
        <end position="394"/>
    </location>
</feature>
<feature type="domain" description="MobA/VirD2-like nuclease" evidence="3">
    <location>
        <begin position="77"/>
        <end position="173"/>
    </location>
</feature>
<organism evidence="4 5">
    <name type="scientific">Amycolatopsis minnesotensis</name>
    <dbReference type="NCBI Taxonomy" id="337894"/>
    <lineage>
        <taxon>Bacteria</taxon>
        <taxon>Bacillati</taxon>
        <taxon>Actinomycetota</taxon>
        <taxon>Actinomycetes</taxon>
        <taxon>Pseudonocardiales</taxon>
        <taxon>Pseudonocardiaceae</taxon>
        <taxon>Amycolatopsis</taxon>
    </lineage>
</organism>
<evidence type="ECO:0000259" key="3">
    <source>
        <dbReference type="Pfam" id="PF03432"/>
    </source>
</evidence>
<feature type="region of interest" description="Disordered" evidence="1">
    <location>
        <begin position="373"/>
        <end position="400"/>
    </location>
</feature>
<feature type="transmembrane region" description="Helical" evidence="2">
    <location>
        <begin position="419"/>
        <end position="438"/>
    </location>
</feature>
<sequence>MIRKVLRSSNMARTVHYLFGPGRNNEHTDPHLVAAWDPAWLDDPALVASLATARGRVKLIAAVEEPRVLHQVEVPGGHVYHVPLSLPAADGELGDARWRQVVEEAIAKLGFGSDAGGRGGCRWIAVHHGRNTSGNDHIHVVVQLVRGDGRIATLWRDWPKWDAVCQAAEERWDLTRTRRAGAGQPGLARAEVERAAHTGREPQRRELARRVRAVAAGTGSEPAFLTAVRDEGIRVEPRVTGGRVTGYRVALEGPGGPLVWFSGGRLHRDLSLPRLRARWAPQSGSDEAMVAAWRGEFAVPAPELLREREWRSARRKLTTVVDHVEDLARVDGADDAGAQVWPELAVPVADLATVLATRLEPDGGSLTDAGAHLARAAQHDPDRTRRHHPRHRPPTRASETAALIRDVARVLAYSPRPGTTVAVVAVLLAVLVLMRLLARLAARHTDPAAHRQWRLGVARFAEQPDLARARAQPSPAPVASTPVPGVAASPAPARHRLTWQQPTRAVARPPTERSPGRRTP</sequence>
<keyword evidence="2" id="KW-0812">Transmembrane</keyword>
<gene>
    <name evidence="4" type="ORF">GCM10009754_69930</name>
</gene>
<feature type="region of interest" description="Disordered" evidence="1">
    <location>
        <begin position="466"/>
        <end position="520"/>
    </location>
</feature>
<keyword evidence="2" id="KW-1133">Transmembrane helix</keyword>
<evidence type="ECO:0000256" key="2">
    <source>
        <dbReference type="SAM" id="Phobius"/>
    </source>
</evidence>
<name>A0ABN2SAZ8_9PSEU</name>
<reference evidence="4 5" key="1">
    <citation type="journal article" date="2019" name="Int. J. Syst. Evol. Microbiol.">
        <title>The Global Catalogue of Microorganisms (GCM) 10K type strain sequencing project: providing services to taxonomists for standard genome sequencing and annotation.</title>
        <authorList>
            <consortium name="The Broad Institute Genomics Platform"/>
            <consortium name="The Broad Institute Genome Sequencing Center for Infectious Disease"/>
            <person name="Wu L."/>
            <person name="Ma J."/>
        </authorList>
    </citation>
    <scope>NUCLEOTIDE SEQUENCE [LARGE SCALE GENOMIC DNA]</scope>
    <source>
        <strain evidence="4 5">JCM 14545</strain>
    </source>
</reference>
<evidence type="ECO:0000313" key="4">
    <source>
        <dbReference type="EMBL" id="GAA1982922.1"/>
    </source>
</evidence>
<feature type="compositionally biased region" description="Low complexity" evidence="1">
    <location>
        <begin position="471"/>
        <end position="492"/>
    </location>
</feature>
<dbReference type="InterPro" id="IPR005094">
    <property type="entry name" value="Endonuclease_MobA/VirD2"/>
</dbReference>
<accession>A0ABN2SAZ8</accession>
<dbReference type="Pfam" id="PF03432">
    <property type="entry name" value="Relaxase"/>
    <property type="match status" value="1"/>
</dbReference>
<protein>
    <recommendedName>
        <fullName evidence="3">MobA/VirD2-like nuclease domain-containing protein</fullName>
    </recommendedName>
</protein>
<evidence type="ECO:0000313" key="5">
    <source>
        <dbReference type="Proteomes" id="UP001501116"/>
    </source>
</evidence>
<dbReference type="EMBL" id="BAAANN010000038">
    <property type="protein sequence ID" value="GAA1982922.1"/>
    <property type="molecule type" value="Genomic_DNA"/>
</dbReference>